<keyword evidence="8" id="KW-0249">Electron transport</keyword>
<comment type="caution">
    <text evidence="20">The sequence shown here is derived from an EMBL/GenBank/DDBJ whole genome shotgun (WGS) entry which is preliminary data.</text>
</comment>
<keyword evidence="6 17" id="KW-0812">Transmembrane</keyword>
<dbReference type="Pfam" id="PF00116">
    <property type="entry name" value="COX2"/>
    <property type="match status" value="1"/>
</dbReference>
<feature type="domain" description="Cytochrome oxidase subunit II copper A binding" evidence="18">
    <location>
        <begin position="119"/>
        <end position="235"/>
    </location>
</feature>
<organism evidence="20 21">
    <name type="scientific">Sphingomonas telluris</name>
    <dbReference type="NCBI Taxonomy" id="2907998"/>
    <lineage>
        <taxon>Bacteria</taxon>
        <taxon>Pseudomonadati</taxon>
        <taxon>Pseudomonadota</taxon>
        <taxon>Alphaproteobacteria</taxon>
        <taxon>Sphingomonadales</taxon>
        <taxon>Sphingomonadaceae</taxon>
        <taxon>Sphingomonas</taxon>
    </lineage>
</organism>
<dbReference type="SUPFAM" id="SSF49503">
    <property type="entry name" value="Cupredoxins"/>
    <property type="match status" value="1"/>
</dbReference>
<evidence type="ECO:0000256" key="16">
    <source>
        <dbReference type="PROSITE-ProRule" id="PRU00433"/>
    </source>
</evidence>
<dbReference type="PROSITE" id="PS50857">
    <property type="entry name" value="COX2_CUA"/>
    <property type="match status" value="1"/>
</dbReference>
<dbReference type="PROSITE" id="PS51257">
    <property type="entry name" value="PROKAR_LIPOPROTEIN"/>
    <property type="match status" value="1"/>
</dbReference>
<dbReference type="InterPro" id="IPR034236">
    <property type="entry name" value="CuRO_CcO_Caa3_II"/>
</dbReference>
<evidence type="ECO:0000313" key="21">
    <source>
        <dbReference type="Proteomes" id="UP001203058"/>
    </source>
</evidence>
<dbReference type="Gene3D" id="2.60.40.420">
    <property type="entry name" value="Cupredoxins - blue copper proteins"/>
    <property type="match status" value="1"/>
</dbReference>
<feature type="domain" description="Cytochrome c" evidence="19">
    <location>
        <begin position="246"/>
        <end position="337"/>
    </location>
</feature>
<evidence type="ECO:0000256" key="12">
    <source>
        <dbReference type="ARBA" id="ARBA00023136"/>
    </source>
</evidence>
<proteinExistence type="inferred from homology"/>
<keyword evidence="4 16" id="KW-0349">Heme</keyword>
<gene>
    <name evidence="20" type="primary">coxB</name>
    <name evidence="20" type="ORF">LZ016_15025</name>
</gene>
<name>A0ABS9VRT6_9SPHN</name>
<evidence type="ECO:0000256" key="13">
    <source>
        <dbReference type="ARBA" id="ARBA00024688"/>
    </source>
</evidence>
<dbReference type="PROSITE" id="PS00078">
    <property type="entry name" value="COX2"/>
    <property type="match status" value="1"/>
</dbReference>
<evidence type="ECO:0000259" key="18">
    <source>
        <dbReference type="PROSITE" id="PS50857"/>
    </source>
</evidence>
<evidence type="ECO:0000256" key="3">
    <source>
        <dbReference type="ARBA" id="ARBA00022448"/>
    </source>
</evidence>
<dbReference type="EMBL" id="JAKZHW010000002">
    <property type="protein sequence ID" value="MCH8617409.1"/>
    <property type="molecule type" value="Genomic_DNA"/>
</dbReference>
<evidence type="ECO:0000256" key="6">
    <source>
        <dbReference type="ARBA" id="ARBA00022692"/>
    </source>
</evidence>
<dbReference type="PANTHER" id="PTHR22888">
    <property type="entry name" value="CYTOCHROME C OXIDASE, SUBUNIT II"/>
    <property type="match status" value="1"/>
</dbReference>
<keyword evidence="3" id="KW-0813">Transport</keyword>
<evidence type="ECO:0000256" key="4">
    <source>
        <dbReference type="ARBA" id="ARBA00022617"/>
    </source>
</evidence>
<evidence type="ECO:0000256" key="14">
    <source>
        <dbReference type="ARBA" id="ARBA00031399"/>
    </source>
</evidence>
<dbReference type="InterPro" id="IPR045187">
    <property type="entry name" value="CcO_II"/>
</dbReference>
<protein>
    <recommendedName>
        <fullName evidence="14">Cytochrome aa3 subunit 2</fullName>
    </recommendedName>
</protein>
<dbReference type="InterPro" id="IPR002429">
    <property type="entry name" value="CcO_II-like_C"/>
</dbReference>
<comment type="function">
    <text evidence="13">Subunits I and II form the functional core of the enzyme complex. Electrons originating in cytochrome c are transferred via heme a and Cu(A) to the binuclear center formed by heme a3 and Cu(B).</text>
</comment>
<dbReference type="InterPro" id="IPR008972">
    <property type="entry name" value="Cupredoxin"/>
</dbReference>
<comment type="catalytic activity">
    <reaction evidence="15">
        <text>4 Fe(II)-[cytochrome c] + O2 + 8 H(+)(in) = 4 Fe(III)-[cytochrome c] + 2 H2O + 4 H(+)(out)</text>
        <dbReference type="Rhea" id="RHEA:11436"/>
        <dbReference type="Rhea" id="RHEA-COMP:10350"/>
        <dbReference type="Rhea" id="RHEA-COMP:14399"/>
        <dbReference type="ChEBI" id="CHEBI:15377"/>
        <dbReference type="ChEBI" id="CHEBI:15378"/>
        <dbReference type="ChEBI" id="CHEBI:15379"/>
        <dbReference type="ChEBI" id="CHEBI:29033"/>
        <dbReference type="ChEBI" id="CHEBI:29034"/>
        <dbReference type="EC" id="7.1.1.9"/>
    </reaction>
</comment>
<feature type="transmembrane region" description="Helical" evidence="17">
    <location>
        <begin position="84"/>
        <end position="108"/>
    </location>
</feature>
<keyword evidence="5" id="KW-0679">Respiratory chain</keyword>
<evidence type="ECO:0000256" key="8">
    <source>
        <dbReference type="ARBA" id="ARBA00022982"/>
    </source>
</evidence>
<evidence type="ECO:0000256" key="7">
    <source>
        <dbReference type="ARBA" id="ARBA00022723"/>
    </source>
</evidence>
<dbReference type="PANTHER" id="PTHR22888:SF9">
    <property type="entry name" value="CYTOCHROME C OXIDASE SUBUNIT 2"/>
    <property type="match status" value="1"/>
</dbReference>
<keyword evidence="12 17" id="KW-0472">Membrane</keyword>
<dbReference type="InterPro" id="IPR036909">
    <property type="entry name" value="Cyt_c-like_dom_sf"/>
</dbReference>
<evidence type="ECO:0000256" key="5">
    <source>
        <dbReference type="ARBA" id="ARBA00022660"/>
    </source>
</evidence>
<keyword evidence="10 16" id="KW-0408">Iron</keyword>
<evidence type="ECO:0000256" key="15">
    <source>
        <dbReference type="ARBA" id="ARBA00047816"/>
    </source>
</evidence>
<dbReference type="Proteomes" id="UP001203058">
    <property type="component" value="Unassembled WGS sequence"/>
</dbReference>
<evidence type="ECO:0000256" key="1">
    <source>
        <dbReference type="ARBA" id="ARBA00004141"/>
    </source>
</evidence>
<dbReference type="InterPro" id="IPR009056">
    <property type="entry name" value="Cyt_c-like_dom"/>
</dbReference>
<accession>A0ABS9VRT6</accession>
<dbReference type="PROSITE" id="PS51007">
    <property type="entry name" value="CYTC"/>
    <property type="match status" value="1"/>
</dbReference>
<keyword evidence="11" id="KW-0186">Copper</keyword>
<dbReference type="InterPro" id="IPR001505">
    <property type="entry name" value="Copper_CuA"/>
</dbReference>
<evidence type="ECO:0000256" key="11">
    <source>
        <dbReference type="ARBA" id="ARBA00023008"/>
    </source>
</evidence>
<evidence type="ECO:0000256" key="17">
    <source>
        <dbReference type="SAM" id="Phobius"/>
    </source>
</evidence>
<comment type="similarity">
    <text evidence="2">Belongs to the cytochrome c oxidase subunit 2 family.</text>
</comment>
<dbReference type="SUPFAM" id="SSF46626">
    <property type="entry name" value="Cytochrome c"/>
    <property type="match status" value="1"/>
</dbReference>
<evidence type="ECO:0000256" key="2">
    <source>
        <dbReference type="ARBA" id="ARBA00007866"/>
    </source>
</evidence>
<dbReference type="NCBIfam" id="TIGR02866">
    <property type="entry name" value="CoxB"/>
    <property type="match status" value="1"/>
</dbReference>
<evidence type="ECO:0000256" key="9">
    <source>
        <dbReference type="ARBA" id="ARBA00022989"/>
    </source>
</evidence>
<dbReference type="CDD" id="cd04213">
    <property type="entry name" value="CuRO_CcO_Caa3_II"/>
    <property type="match status" value="1"/>
</dbReference>
<reference evidence="20 21" key="1">
    <citation type="submission" date="2022-03" db="EMBL/GenBank/DDBJ databases">
        <authorList>
            <person name="Jo J.-H."/>
            <person name="Im W.-T."/>
        </authorList>
    </citation>
    <scope>NUCLEOTIDE SEQUENCE [LARGE SCALE GENOMIC DNA]</scope>
    <source>
        <strain evidence="20 21">SM33</strain>
    </source>
</reference>
<feature type="transmembrane region" description="Helical" evidence="17">
    <location>
        <begin position="38"/>
        <end position="64"/>
    </location>
</feature>
<evidence type="ECO:0000313" key="20">
    <source>
        <dbReference type="EMBL" id="MCH8617409.1"/>
    </source>
</evidence>
<comment type="subcellular location">
    <subcellularLocation>
        <location evidence="1">Membrane</location>
        <topology evidence="1">Multi-pass membrane protein</topology>
    </subcellularLocation>
</comment>
<keyword evidence="21" id="KW-1185">Reference proteome</keyword>
<keyword evidence="7 16" id="KW-0479">Metal-binding</keyword>
<evidence type="ECO:0000259" key="19">
    <source>
        <dbReference type="PROSITE" id="PS51007"/>
    </source>
</evidence>
<dbReference type="Pfam" id="PF00034">
    <property type="entry name" value="Cytochrom_C"/>
    <property type="match status" value="1"/>
</dbReference>
<keyword evidence="9 17" id="KW-1133">Transmembrane helix</keyword>
<dbReference type="InterPro" id="IPR014222">
    <property type="entry name" value="Cyt_c_oxidase_su2"/>
</dbReference>
<evidence type="ECO:0000256" key="10">
    <source>
        <dbReference type="ARBA" id="ARBA00023004"/>
    </source>
</evidence>
<sequence>MISVRRACAALALATSLAGCNRYQNVFGSDGSGSTNFTWLFTVFMAVTTVAYVLVLLFLGAALVRRRGTHAVESGTHHQSTPALRTALIAWTAFVVVGLTVLGVASFVTDRLDAQPPREEQVSIKVTGKQWWWDVEYQGPTPDMNIRTANELHLPVGVPVRIRLESQDVIHSFWVPNLAGKQDLIPGRVNDIMFVPQRTGLFRGQCAEFCGTQHANMALTVQVESKDDFRRWWARQLQPAQAPRTPEALAGYQFVISRQCSSCHAISGTDAGGRVGPDLTHLASRRTIAAGTLPMSEGNLYGWVADPQSQKPGTKMPTIPMNSQQLHSVVAYLKGLQ</sequence>
<dbReference type="RefSeq" id="WP_241448281.1">
    <property type="nucleotide sequence ID" value="NZ_JAKZHW010000002.1"/>
</dbReference>